<evidence type="ECO:0000313" key="7">
    <source>
        <dbReference type="Proteomes" id="UP000694426"/>
    </source>
</evidence>
<dbReference type="GeneTree" id="ENSGT00950000182841"/>
<evidence type="ECO:0000256" key="1">
    <source>
        <dbReference type="ARBA" id="ARBA00013107"/>
    </source>
</evidence>
<accession>A0A8B9BJI4</accession>
<keyword evidence="5" id="KW-0408">Iron</keyword>
<reference evidence="6" key="1">
    <citation type="submission" date="2025-08" db="UniProtKB">
        <authorList>
            <consortium name="Ensembl"/>
        </authorList>
    </citation>
    <scope>IDENTIFICATION</scope>
</reference>
<sequence length="155" mass="16971">ATTTCSIRELSQVHQNCHHECKATVNGAAITELHAAYVCLFIALHFKGDDVANQHSSHMLLLNVKKPECDTWGSALEAVEAVLQLQRSVNQAAAAEPPGHTEKGGPHLCDFLESHYMDEQVNTIKHLRDLTLPRGGAPSLELFKTRLDEALGNLI</sequence>
<dbReference type="GO" id="GO:0006826">
    <property type="term" value="P:iron ion transport"/>
    <property type="evidence" value="ECO:0007669"/>
    <property type="project" value="InterPro"/>
</dbReference>
<keyword evidence="2" id="KW-0560">Oxidoreductase</keyword>
<reference evidence="6" key="2">
    <citation type="submission" date="2025-09" db="UniProtKB">
        <authorList>
            <consortium name="Ensembl"/>
        </authorList>
    </citation>
    <scope>IDENTIFICATION</scope>
</reference>
<dbReference type="Ensembl" id="ENSABRT00000006986.1">
    <property type="protein sequence ID" value="ENSABRP00000004896.1"/>
    <property type="gene ID" value="ENSABRG00000004513.1"/>
</dbReference>
<dbReference type="GO" id="GO:0004322">
    <property type="term" value="F:ferroxidase activity"/>
    <property type="evidence" value="ECO:0007669"/>
    <property type="project" value="UniProtKB-EC"/>
</dbReference>
<dbReference type="SUPFAM" id="SSF47240">
    <property type="entry name" value="Ferritin-like"/>
    <property type="match status" value="1"/>
</dbReference>
<dbReference type="GO" id="GO:0008198">
    <property type="term" value="F:ferrous iron binding"/>
    <property type="evidence" value="ECO:0007669"/>
    <property type="project" value="TreeGrafter"/>
</dbReference>
<feature type="binding site" evidence="5">
    <location>
        <position position="120"/>
    </location>
    <ligand>
        <name>Fe cation</name>
        <dbReference type="ChEBI" id="CHEBI:24875"/>
        <label>1</label>
    </ligand>
</feature>
<proteinExistence type="predicted"/>
<organism evidence="6 7">
    <name type="scientific">Anser brachyrhynchus</name>
    <name type="common">Pink-footed goose</name>
    <dbReference type="NCBI Taxonomy" id="132585"/>
    <lineage>
        <taxon>Eukaryota</taxon>
        <taxon>Metazoa</taxon>
        <taxon>Chordata</taxon>
        <taxon>Craniata</taxon>
        <taxon>Vertebrata</taxon>
        <taxon>Euteleostomi</taxon>
        <taxon>Archelosauria</taxon>
        <taxon>Archosauria</taxon>
        <taxon>Dinosauria</taxon>
        <taxon>Saurischia</taxon>
        <taxon>Theropoda</taxon>
        <taxon>Coelurosauria</taxon>
        <taxon>Aves</taxon>
        <taxon>Neognathae</taxon>
        <taxon>Galloanserae</taxon>
        <taxon>Anseriformes</taxon>
        <taxon>Anatidae</taxon>
        <taxon>Anserinae</taxon>
        <taxon>Anser</taxon>
    </lineage>
</organism>
<evidence type="ECO:0000256" key="4">
    <source>
        <dbReference type="ARBA" id="ARBA00047990"/>
    </source>
</evidence>
<dbReference type="AlphaFoldDB" id="A0A8B9BJI4"/>
<dbReference type="InterPro" id="IPR009078">
    <property type="entry name" value="Ferritin-like_SF"/>
</dbReference>
<dbReference type="InterPro" id="IPR001519">
    <property type="entry name" value="Ferritin"/>
</dbReference>
<protein>
    <recommendedName>
        <fullName evidence="1">ferroxidase</fullName>
        <ecNumber evidence="1">1.16.3.1</ecNumber>
    </recommendedName>
</protein>
<comment type="function">
    <text evidence="3">Stores iron in a soluble, non-toxic, readily available form. Important for iron homeostasis. Has ferroxidase activity. Iron is taken up in the ferrous form and deposited as ferric hydroxides after oxidation.</text>
</comment>
<keyword evidence="7" id="KW-1185">Reference proteome</keyword>
<dbReference type="Proteomes" id="UP000694426">
    <property type="component" value="Unplaced"/>
</dbReference>
<dbReference type="GO" id="GO:0006879">
    <property type="term" value="P:intracellular iron ion homeostasis"/>
    <property type="evidence" value="ECO:0007669"/>
    <property type="project" value="InterPro"/>
</dbReference>
<dbReference type="Gene3D" id="1.20.1260.10">
    <property type="match status" value="2"/>
</dbReference>
<evidence type="ECO:0000256" key="5">
    <source>
        <dbReference type="PIRSR" id="PIRSR601519-1"/>
    </source>
</evidence>
<dbReference type="PANTHER" id="PTHR11431:SF54">
    <property type="entry name" value="FERRITIN"/>
    <property type="match status" value="1"/>
</dbReference>
<dbReference type="GO" id="GO:0005737">
    <property type="term" value="C:cytoplasm"/>
    <property type="evidence" value="ECO:0007669"/>
    <property type="project" value="TreeGrafter"/>
</dbReference>
<dbReference type="EC" id="1.16.3.1" evidence="1"/>
<dbReference type="GO" id="GO:0008199">
    <property type="term" value="F:ferric iron binding"/>
    <property type="evidence" value="ECO:0007669"/>
    <property type="project" value="InterPro"/>
</dbReference>
<dbReference type="InterPro" id="IPR012347">
    <property type="entry name" value="Ferritin-like"/>
</dbReference>
<evidence type="ECO:0000256" key="3">
    <source>
        <dbReference type="ARBA" id="ARBA00025111"/>
    </source>
</evidence>
<evidence type="ECO:0000313" key="6">
    <source>
        <dbReference type="Ensembl" id="ENSABRP00000004896.1"/>
    </source>
</evidence>
<keyword evidence="5" id="KW-0479">Metal-binding</keyword>
<name>A0A8B9BJI4_9AVES</name>
<dbReference type="PANTHER" id="PTHR11431">
    <property type="entry name" value="FERRITIN"/>
    <property type="match status" value="1"/>
</dbReference>
<comment type="catalytic activity">
    <reaction evidence="4">
        <text>4 Fe(2+) + O2 + 4 H(+) = 4 Fe(3+) + 2 H2O</text>
        <dbReference type="Rhea" id="RHEA:11148"/>
        <dbReference type="ChEBI" id="CHEBI:15377"/>
        <dbReference type="ChEBI" id="CHEBI:15378"/>
        <dbReference type="ChEBI" id="CHEBI:15379"/>
        <dbReference type="ChEBI" id="CHEBI:29033"/>
        <dbReference type="ChEBI" id="CHEBI:29034"/>
        <dbReference type="EC" id="1.16.3.1"/>
    </reaction>
</comment>
<evidence type="ECO:0000256" key="2">
    <source>
        <dbReference type="ARBA" id="ARBA00023002"/>
    </source>
</evidence>